<comment type="caution">
    <text evidence="1">The sequence shown here is derived from an EMBL/GenBank/DDBJ whole genome shotgun (WGS) entry which is preliminary data.</text>
</comment>
<evidence type="ECO:0000313" key="2">
    <source>
        <dbReference type="Proteomes" id="UP000601522"/>
    </source>
</evidence>
<dbReference type="RefSeq" id="WP_249322473.1">
    <property type="nucleotide sequence ID" value="NZ_JACRTK010000001.1"/>
</dbReference>
<keyword evidence="2" id="KW-1185">Reference proteome</keyword>
<reference evidence="1 2" key="1">
    <citation type="submission" date="2020-08" db="EMBL/GenBank/DDBJ databases">
        <title>Genome public.</title>
        <authorList>
            <person name="Liu C."/>
            <person name="Sun Q."/>
        </authorList>
    </citation>
    <scope>NUCLEOTIDE SEQUENCE [LARGE SCALE GENOMIC DNA]</scope>
    <source>
        <strain evidence="1 2">NSJ-26</strain>
    </source>
</reference>
<name>A0A926EW86_9FIRM</name>
<sequence>MPADEVDEIKEKRKQYYQKNRIEICKKTIGIYCDRSIEKIQKVYSREVKALYEKYPFEEYGDRLIKTILLQYGIREGKYECAECYEAGVMAYVYSMNRFAVIECIYIKAYIKKIINIYIKCALVICNESRNICKENGFRHIELDQIDNINKY</sequence>
<organism evidence="1 2">
    <name type="scientific">Wansuia hejianensis</name>
    <dbReference type="NCBI Taxonomy" id="2763667"/>
    <lineage>
        <taxon>Bacteria</taxon>
        <taxon>Bacillati</taxon>
        <taxon>Bacillota</taxon>
        <taxon>Clostridia</taxon>
        <taxon>Lachnospirales</taxon>
        <taxon>Lachnospiraceae</taxon>
        <taxon>Wansuia</taxon>
    </lineage>
</organism>
<proteinExistence type="predicted"/>
<evidence type="ECO:0000313" key="1">
    <source>
        <dbReference type="EMBL" id="MBC8589655.1"/>
    </source>
</evidence>
<gene>
    <name evidence="1" type="ORF">H8689_00650</name>
</gene>
<dbReference type="Proteomes" id="UP000601522">
    <property type="component" value="Unassembled WGS sequence"/>
</dbReference>
<dbReference type="AlphaFoldDB" id="A0A926EW86"/>
<dbReference type="EMBL" id="JACRTK010000001">
    <property type="protein sequence ID" value="MBC8589655.1"/>
    <property type="molecule type" value="Genomic_DNA"/>
</dbReference>
<protein>
    <submittedName>
        <fullName evidence="1">Uncharacterized protein</fullName>
    </submittedName>
</protein>
<accession>A0A926EW86</accession>